<feature type="chain" id="PRO_5045177656" description="Tetratricopeptide repeat-like domain-containing protein" evidence="1">
    <location>
        <begin position="31"/>
        <end position="219"/>
    </location>
</feature>
<keyword evidence="3" id="KW-1185">Reference proteome</keyword>
<name>A0ABV0GAQ3_9BURK</name>
<accession>A0ABV0GAQ3</accession>
<evidence type="ECO:0000313" key="2">
    <source>
        <dbReference type="EMBL" id="MEO3712107.1"/>
    </source>
</evidence>
<keyword evidence="1" id="KW-0732">Signal</keyword>
<reference evidence="2 3" key="1">
    <citation type="submission" date="2024-05" db="EMBL/GenBank/DDBJ databases">
        <title>Roseateles sp. 2.12 16S ribosomal RNA gene Genome sequencing and assembly.</title>
        <authorList>
            <person name="Woo H."/>
        </authorList>
    </citation>
    <scope>NUCLEOTIDE SEQUENCE [LARGE SCALE GENOMIC DNA]</scope>
    <source>
        <strain evidence="2 3">2.12</strain>
    </source>
</reference>
<sequence>MPRSLLRLARRLPLTFALSVSLSASLAAQALPEPATQTAIGHFMAATQGSSDATQASLEQFQALLKAEPGHPLLMSYAGAATTLKARDAWAPWKKMSYAEDGLAQIDKALTLLDPAHDQALYQGTAVSLQTRFVAANTFLGLPDMFNRGPRGRQLLDEIQASPLFGKAPAGFQGAVLMRAARQASQAKQGERARSLYQQIIERQLPQATEAQAALKDAK</sequence>
<feature type="signal peptide" evidence="1">
    <location>
        <begin position="1"/>
        <end position="30"/>
    </location>
</feature>
<dbReference type="EMBL" id="JBDPZC010000001">
    <property type="protein sequence ID" value="MEO3712107.1"/>
    <property type="molecule type" value="Genomic_DNA"/>
</dbReference>
<gene>
    <name evidence="2" type="ORF">ABDJ40_04915</name>
</gene>
<dbReference type="Proteomes" id="UP001462640">
    <property type="component" value="Unassembled WGS sequence"/>
</dbReference>
<evidence type="ECO:0000256" key="1">
    <source>
        <dbReference type="SAM" id="SignalP"/>
    </source>
</evidence>
<evidence type="ECO:0008006" key="4">
    <source>
        <dbReference type="Google" id="ProtNLM"/>
    </source>
</evidence>
<protein>
    <recommendedName>
        <fullName evidence="4">Tetratricopeptide repeat-like domain-containing protein</fullName>
    </recommendedName>
</protein>
<proteinExistence type="predicted"/>
<organism evidence="2 3">
    <name type="scientific">Roseateles flavus</name>
    <dbReference type="NCBI Taxonomy" id="3149041"/>
    <lineage>
        <taxon>Bacteria</taxon>
        <taxon>Pseudomonadati</taxon>
        <taxon>Pseudomonadota</taxon>
        <taxon>Betaproteobacteria</taxon>
        <taxon>Burkholderiales</taxon>
        <taxon>Sphaerotilaceae</taxon>
        <taxon>Roseateles</taxon>
    </lineage>
</organism>
<evidence type="ECO:0000313" key="3">
    <source>
        <dbReference type="Proteomes" id="UP001462640"/>
    </source>
</evidence>
<comment type="caution">
    <text evidence="2">The sequence shown here is derived from an EMBL/GenBank/DDBJ whole genome shotgun (WGS) entry which is preliminary data.</text>
</comment>
<dbReference type="RefSeq" id="WP_347606803.1">
    <property type="nucleotide sequence ID" value="NZ_JBDPZC010000001.1"/>
</dbReference>